<reference evidence="4" key="2">
    <citation type="submission" date="2019-04" db="EMBL/GenBank/DDBJ databases">
        <title>Evolution of Biomass-Degrading Anaerobic Consortia Revealed by Metagenomics.</title>
        <authorList>
            <person name="Peng X."/>
        </authorList>
    </citation>
    <scope>NUCLEOTIDE SEQUENCE</scope>
    <source>
        <strain evidence="4">SIG254</strain>
    </source>
</reference>
<dbReference type="Proteomes" id="UP000768462">
    <property type="component" value="Unassembled WGS sequence"/>
</dbReference>
<keyword evidence="5" id="KW-1185">Reference proteome</keyword>
<dbReference type="SMART" id="SM00900">
    <property type="entry name" value="FMN_bind"/>
    <property type="match status" value="1"/>
</dbReference>
<protein>
    <submittedName>
        <fullName evidence="4">FMN-binding protein</fullName>
    </submittedName>
</protein>
<feature type="domain" description="FMN-binding" evidence="2">
    <location>
        <begin position="43"/>
        <end position="134"/>
    </location>
</feature>
<dbReference type="PIRSF" id="PIRSF036531">
    <property type="entry name" value="Tpp15_prd"/>
    <property type="match status" value="1"/>
</dbReference>
<proteinExistence type="predicted"/>
<gene>
    <name evidence="4" type="ORF">E7215_00255</name>
    <name evidence="3" type="ORF">IO99_16315</name>
</gene>
<keyword evidence="1" id="KW-0732">Signal</keyword>
<comment type="caution">
    <text evidence="3">The sequence shown here is derived from an EMBL/GenBank/DDBJ whole genome shotgun (WGS) entry which is preliminary data.</text>
</comment>
<dbReference type="InterPro" id="IPR017058">
    <property type="entry name" value="Major_M_immunogen_Tpp15_prd"/>
</dbReference>
<evidence type="ECO:0000313" key="4">
    <source>
        <dbReference type="EMBL" id="MBE6058597.1"/>
    </source>
</evidence>
<evidence type="ECO:0000313" key="5">
    <source>
        <dbReference type="Proteomes" id="UP000028542"/>
    </source>
</evidence>
<dbReference type="Proteomes" id="UP000028542">
    <property type="component" value="Unassembled WGS sequence"/>
</dbReference>
<dbReference type="AlphaFoldDB" id="A0A084J890"/>
<accession>A0A084J890</accession>
<name>A0A084J890_9CLOT</name>
<dbReference type="PROSITE" id="PS51257">
    <property type="entry name" value="PROKAR_LIPOPROTEIN"/>
    <property type="match status" value="1"/>
</dbReference>
<feature type="signal peptide" evidence="1">
    <location>
        <begin position="1"/>
        <end position="16"/>
    </location>
</feature>
<sequence length="148" mass="15761">MNKKVLALLSSVVLTAGMLVGCGSKGMKDGSYKSEFDTFDDHGWKGQVEITVADGKITDAKFDYVNESGDLKSKDAEYQEKMTKVSGIGPVEFSTQYAEALVEKQDPATVDAITGATTSGDDFKLLADAAIQHANDGKTETAVVKAKK</sequence>
<dbReference type="EMBL" id="JPMD01000041">
    <property type="protein sequence ID" value="KEZ85174.1"/>
    <property type="molecule type" value="Genomic_DNA"/>
</dbReference>
<evidence type="ECO:0000256" key="1">
    <source>
        <dbReference type="SAM" id="SignalP"/>
    </source>
</evidence>
<organism evidence="3 5">
    <name type="scientific">Clostridium sulfidigenes</name>
    <dbReference type="NCBI Taxonomy" id="318464"/>
    <lineage>
        <taxon>Bacteria</taxon>
        <taxon>Bacillati</taxon>
        <taxon>Bacillota</taxon>
        <taxon>Clostridia</taxon>
        <taxon>Eubacteriales</taxon>
        <taxon>Clostridiaceae</taxon>
        <taxon>Clostridium</taxon>
    </lineage>
</organism>
<dbReference type="InterPro" id="IPR007329">
    <property type="entry name" value="FMN-bd"/>
</dbReference>
<dbReference type="GO" id="GO:0016020">
    <property type="term" value="C:membrane"/>
    <property type="evidence" value="ECO:0007669"/>
    <property type="project" value="InterPro"/>
</dbReference>
<dbReference type="eggNOG" id="COG4939">
    <property type="taxonomic scope" value="Bacteria"/>
</dbReference>
<evidence type="ECO:0000313" key="3">
    <source>
        <dbReference type="EMBL" id="KEZ85174.1"/>
    </source>
</evidence>
<feature type="chain" id="PRO_5038290249" evidence="1">
    <location>
        <begin position="17"/>
        <end position="148"/>
    </location>
</feature>
<dbReference type="Pfam" id="PF04205">
    <property type="entry name" value="FMN_bind"/>
    <property type="match status" value="1"/>
</dbReference>
<evidence type="ECO:0000259" key="2">
    <source>
        <dbReference type="SMART" id="SM00900"/>
    </source>
</evidence>
<dbReference type="EMBL" id="SVCM01000005">
    <property type="protein sequence ID" value="MBE6058597.1"/>
    <property type="molecule type" value="Genomic_DNA"/>
</dbReference>
<dbReference type="Gene3D" id="3.90.1010.20">
    <property type="match status" value="1"/>
</dbReference>
<dbReference type="STRING" id="318464.IO99_16315"/>
<reference evidence="3 5" key="1">
    <citation type="submission" date="2014-07" db="EMBL/GenBank/DDBJ databases">
        <title>Draft genome of Clostridium sulfidigenes 113A isolated from sediments associated with methane hydrate from Krishna Godavari basin.</title>
        <authorList>
            <person name="Honkalas V.S."/>
            <person name="Dabir A.P."/>
            <person name="Arora P."/>
            <person name="Dhakephalkar P.K."/>
        </authorList>
    </citation>
    <scope>NUCLEOTIDE SEQUENCE [LARGE SCALE GENOMIC DNA]</scope>
    <source>
        <strain evidence="3 5">113A</strain>
    </source>
</reference>
<dbReference type="GO" id="GO:0010181">
    <property type="term" value="F:FMN binding"/>
    <property type="evidence" value="ECO:0007669"/>
    <property type="project" value="InterPro"/>
</dbReference>